<feature type="domain" description="Bifunctional inhibitor/plant lipid transfer protein/seed storage helical" evidence="11">
    <location>
        <begin position="35"/>
        <end position="111"/>
    </location>
</feature>
<dbReference type="Gene3D" id="1.10.110.10">
    <property type="entry name" value="Plant lipid-transfer and hydrophobic proteins"/>
    <property type="match status" value="1"/>
</dbReference>
<evidence type="ECO:0000256" key="9">
    <source>
        <dbReference type="SAM" id="Phobius"/>
    </source>
</evidence>
<dbReference type="CDD" id="cd00010">
    <property type="entry name" value="AAI_LTSS"/>
    <property type="match status" value="1"/>
</dbReference>
<feature type="transmembrane region" description="Helical" evidence="9">
    <location>
        <begin position="174"/>
        <end position="191"/>
    </location>
</feature>
<dbReference type="EMBL" id="BKCP01005516">
    <property type="protein sequence ID" value="GER38630.1"/>
    <property type="molecule type" value="Genomic_DNA"/>
</dbReference>
<dbReference type="Pfam" id="PF14368">
    <property type="entry name" value="LTP_2"/>
    <property type="match status" value="1"/>
</dbReference>
<evidence type="ECO:0000256" key="10">
    <source>
        <dbReference type="SAM" id="SignalP"/>
    </source>
</evidence>
<dbReference type="InterPro" id="IPR036312">
    <property type="entry name" value="Bifun_inhib/LTP/seed_sf"/>
</dbReference>
<keyword evidence="7" id="KW-0325">Glycoprotein</keyword>
<keyword evidence="3" id="KW-1003">Cell membrane</keyword>
<keyword evidence="6" id="KW-1015">Disulfide bond</keyword>
<dbReference type="OrthoDB" id="664243at2759"/>
<evidence type="ECO:0000256" key="1">
    <source>
        <dbReference type="ARBA" id="ARBA00004609"/>
    </source>
</evidence>
<keyword evidence="9" id="KW-0472">Membrane</keyword>
<evidence type="ECO:0000256" key="3">
    <source>
        <dbReference type="ARBA" id="ARBA00022475"/>
    </source>
</evidence>
<feature type="signal peptide" evidence="10">
    <location>
        <begin position="1"/>
        <end position="28"/>
    </location>
</feature>
<keyword evidence="13" id="KW-1185">Reference proteome</keyword>
<comment type="subcellular location">
    <subcellularLocation>
        <location evidence="1">Cell membrane</location>
        <topology evidence="1">Lipid-anchor</topology>
        <topology evidence="1">GPI-anchor</topology>
    </subcellularLocation>
</comment>
<dbReference type="SUPFAM" id="SSF47699">
    <property type="entry name" value="Bifunctional inhibitor/lipid-transfer protein/seed storage 2S albumin"/>
    <property type="match status" value="1"/>
</dbReference>
<evidence type="ECO:0000259" key="11">
    <source>
        <dbReference type="SMART" id="SM00499"/>
    </source>
</evidence>
<dbReference type="PANTHER" id="PTHR33044">
    <property type="entry name" value="BIFUNCTIONAL INHIBITOR/LIPID-TRANSFER PROTEIN/SEED STORAGE 2S ALBUMIN SUPERFAMILY PROTEIN-RELATED"/>
    <property type="match status" value="1"/>
</dbReference>
<protein>
    <submittedName>
        <fullName evidence="12">Lipid-transfer protein</fullName>
    </submittedName>
</protein>
<keyword evidence="4" id="KW-0336">GPI-anchor</keyword>
<keyword evidence="5 10" id="KW-0732">Signal</keyword>
<keyword evidence="8" id="KW-0449">Lipoprotein</keyword>
<dbReference type="InterPro" id="IPR016140">
    <property type="entry name" value="Bifunc_inhib/LTP/seed_store"/>
</dbReference>
<evidence type="ECO:0000313" key="13">
    <source>
        <dbReference type="Proteomes" id="UP000325081"/>
    </source>
</evidence>
<organism evidence="12 13">
    <name type="scientific">Striga asiatica</name>
    <name type="common">Asiatic witchweed</name>
    <name type="synonym">Buchnera asiatica</name>
    <dbReference type="NCBI Taxonomy" id="4170"/>
    <lineage>
        <taxon>Eukaryota</taxon>
        <taxon>Viridiplantae</taxon>
        <taxon>Streptophyta</taxon>
        <taxon>Embryophyta</taxon>
        <taxon>Tracheophyta</taxon>
        <taxon>Spermatophyta</taxon>
        <taxon>Magnoliopsida</taxon>
        <taxon>eudicotyledons</taxon>
        <taxon>Gunneridae</taxon>
        <taxon>Pentapetalae</taxon>
        <taxon>asterids</taxon>
        <taxon>lamiids</taxon>
        <taxon>Lamiales</taxon>
        <taxon>Orobanchaceae</taxon>
        <taxon>Buchnereae</taxon>
        <taxon>Striga</taxon>
    </lineage>
</organism>
<comment type="caution">
    <text evidence="12">The sequence shown here is derived from an EMBL/GenBank/DDBJ whole genome shotgun (WGS) entry which is preliminary data.</text>
</comment>
<keyword evidence="9" id="KW-0812">Transmembrane</keyword>
<feature type="chain" id="PRO_5022738767" evidence="10">
    <location>
        <begin position="29"/>
        <end position="193"/>
    </location>
</feature>
<evidence type="ECO:0000256" key="7">
    <source>
        <dbReference type="ARBA" id="ARBA00023180"/>
    </source>
</evidence>
<evidence type="ECO:0000313" key="12">
    <source>
        <dbReference type="EMBL" id="GER38630.1"/>
    </source>
</evidence>
<dbReference type="AlphaFoldDB" id="A0A5A7Q0J4"/>
<evidence type="ECO:0000256" key="2">
    <source>
        <dbReference type="ARBA" id="ARBA00009748"/>
    </source>
</evidence>
<proteinExistence type="inferred from homology"/>
<evidence type="ECO:0000256" key="5">
    <source>
        <dbReference type="ARBA" id="ARBA00022729"/>
    </source>
</evidence>
<evidence type="ECO:0000256" key="4">
    <source>
        <dbReference type="ARBA" id="ARBA00022622"/>
    </source>
</evidence>
<evidence type="ECO:0000256" key="8">
    <source>
        <dbReference type="ARBA" id="ARBA00023288"/>
    </source>
</evidence>
<evidence type="ECO:0000256" key="6">
    <source>
        <dbReference type="ARBA" id="ARBA00023157"/>
    </source>
</evidence>
<accession>A0A5A7Q0J4</accession>
<dbReference type="GO" id="GO:0098552">
    <property type="term" value="C:side of membrane"/>
    <property type="evidence" value="ECO:0007669"/>
    <property type="project" value="UniProtKB-KW"/>
</dbReference>
<gene>
    <name evidence="12" type="ORF">STAS_15142</name>
</gene>
<reference evidence="13" key="1">
    <citation type="journal article" date="2019" name="Curr. Biol.">
        <title>Genome Sequence of Striga asiatica Provides Insight into the Evolution of Plant Parasitism.</title>
        <authorList>
            <person name="Yoshida S."/>
            <person name="Kim S."/>
            <person name="Wafula E.K."/>
            <person name="Tanskanen J."/>
            <person name="Kim Y.M."/>
            <person name="Honaas L."/>
            <person name="Yang Z."/>
            <person name="Spallek T."/>
            <person name="Conn C.E."/>
            <person name="Ichihashi Y."/>
            <person name="Cheong K."/>
            <person name="Cui S."/>
            <person name="Der J.P."/>
            <person name="Gundlach H."/>
            <person name="Jiao Y."/>
            <person name="Hori C."/>
            <person name="Ishida J.K."/>
            <person name="Kasahara H."/>
            <person name="Kiba T."/>
            <person name="Kim M.S."/>
            <person name="Koo N."/>
            <person name="Laohavisit A."/>
            <person name="Lee Y.H."/>
            <person name="Lumba S."/>
            <person name="McCourt P."/>
            <person name="Mortimer J.C."/>
            <person name="Mutuku J.M."/>
            <person name="Nomura T."/>
            <person name="Sasaki-Sekimoto Y."/>
            <person name="Seto Y."/>
            <person name="Wang Y."/>
            <person name="Wakatake T."/>
            <person name="Sakakibara H."/>
            <person name="Demura T."/>
            <person name="Yamaguchi S."/>
            <person name="Yoneyama K."/>
            <person name="Manabe R.I."/>
            <person name="Nelson D.C."/>
            <person name="Schulman A.H."/>
            <person name="Timko M.P."/>
            <person name="dePamphilis C.W."/>
            <person name="Choi D."/>
            <person name="Shirasu K."/>
        </authorList>
    </citation>
    <scope>NUCLEOTIDE SEQUENCE [LARGE SCALE GENOMIC DNA]</scope>
    <source>
        <strain evidence="13">cv. UVA1</strain>
    </source>
</reference>
<keyword evidence="9" id="KW-1133">Transmembrane helix</keyword>
<comment type="similarity">
    <text evidence="2">Belongs to the plant LTP family.</text>
</comment>
<dbReference type="GO" id="GO:0005886">
    <property type="term" value="C:plasma membrane"/>
    <property type="evidence" value="ECO:0007669"/>
    <property type="project" value="UniProtKB-SubCell"/>
</dbReference>
<sequence length="193" mass="20555">MSYHHHHSHIPFLLLLLFSIGLSFEASAQDTIAGCGPSLLPLASCGPFVQGNAAHPAQSCCHGLDQLHSQRPGCICLLLHDSNLLFAFPINTKLALQLPAICHLGFDVSTCRGAISLPSLAPPARASFVPIPNSSVVSASSPMVTMTHRPNFKGIGLHQSAEVSLKAKHHMSKLMLMLIVAVACIMPAHHARI</sequence>
<dbReference type="SMART" id="SM00499">
    <property type="entry name" value="AAI"/>
    <property type="match status" value="1"/>
</dbReference>
<dbReference type="Proteomes" id="UP000325081">
    <property type="component" value="Unassembled WGS sequence"/>
</dbReference>
<dbReference type="InterPro" id="IPR043325">
    <property type="entry name" value="LTSS"/>
</dbReference>
<name>A0A5A7Q0J4_STRAF</name>